<dbReference type="PANTHER" id="PTHR11188:SF17">
    <property type="entry name" value="FI21816P1"/>
    <property type="match status" value="1"/>
</dbReference>
<dbReference type="SMART" id="SM01017">
    <property type="entry name" value="Arrestin_C"/>
    <property type="match status" value="1"/>
</dbReference>
<dbReference type="AlphaFoldDB" id="A0A015JYX4"/>
<name>A0A015JYX4_RHIIW</name>
<dbReference type="Proteomes" id="UP000022910">
    <property type="component" value="Unassembled WGS sequence"/>
</dbReference>
<dbReference type="HOGENOM" id="CLU_624296_0_0_1"/>
<dbReference type="InterPro" id="IPR014756">
    <property type="entry name" value="Ig_E-set"/>
</dbReference>
<dbReference type="SUPFAM" id="SSF81296">
    <property type="entry name" value="E set domains"/>
    <property type="match status" value="1"/>
</dbReference>
<dbReference type="GO" id="GO:0030674">
    <property type="term" value="F:protein-macromolecule adaptor activity"/>
    <property type="evidence" value="ECO:0007669"/>
    <property type="project" value="TreeGrafter"/>
</dbReference>
<dbReference type="Pfam" id="PF00339">
    <property type="entry name" value="Arrestin_N"/>
    <property type="match status" value="1"/>
</dbReference>
<comment type="caution">
    <text evidence="2">The sequence shown here is derived from an EMBL/GenBank/DDBJ whole genome shotgun (WGS) entry which is preliminary data.</text>
</comment>
<organism evidence="2 3">
    <name type="scientific">Rhizophagus irregularis (strain DAOM 197198w)</name>
    <name type="common">Glomus intraradices</name>
    <dbReference type="NCBI Taxonomy" id="1432141"/>
    <lineage>
        <taxon>Eukaryota</taxon>
        <taxon>Fungi</taxon>
        <taxon>Fungi incertae sedis</taxon>
        <taxon>Mucoromycota</taxon>
        <taxon>Glomeromycotina</taxon>
        <taxon>Glomeromycetes</taxon>
        <taxon>Glomerales</taxon>
        <taxon>Glomeraceae</taxon>
        <taxon>Rhizophagus</taxon>
    </lineage>
</organism>
<protein>
    <recommendedName>
        <fullName evidence="1">Arrestin C-terminal-like domain-containing protein</fullName>
    </recommendedName>
</protein>
<dbReference type="STRING" id="1432141.A0A015JYX4"/>
<dbReference type="GO" id="GO:0070086">
    <property type="term" value="P:ubiquitin-dependent endocytosis"/>
    <property type="evidence" value="ECO:0007669"/>
    <property type="project" value="TreeGrafter"/>
</dbReference>
<keyword evidence="3" id="KW-1185">Reference proteome</keyword>
<proteinExistence type="predicted"/>
<dbReference type="InterPro" id="IPR011022">
    <property type="entry name" value="Arrestin_C-like"/>
</dbReference>
<dbReference type="OrthoDB" id="2333384at2759"/>
<dbReference type="PANTHER" id="PTHR11188">
    <property type="entry name" value="ARRESTIN DOMAIN CONTAINING PROTEIN"/>
    <property type="match status" value="1"/>
</dbReference>
<gene>
    <name evidence="2" type="ORF">RirG_181380</name>
</gene>
<dbReference type="Gene3D" id="2.60.40.640">
    <property type="match status" value="1"/>
</dbReference>
<dbReference type="GO" id="GO:0031625">
    <property type="term" value="F:ubiquitin protein ligase binding"/>
    <property type="evidence" value="ECO:0007669"/>
    <property type="project" value="TreeGrafter"/>
</dbReference>
<dbReference type="InterPro" id="IPR011021">
    <property type="entry name" value="Arrestin-like_N"/>
</dbReference>
<dbReference type="InterPro" id="IPR014752">
    <property type="entry name" value="Arrestin-like_C"/>
</dbReference>
<reference evidence="2 3" key="1">
    <citation type="submission" date="2014-02" db="EMBL/GenBank/DDBJ databases">
        <title>Single nucleus genome sequencing reveals high similarity among nuclei of an endomycorrhizal fungus.</title>
        <authorList>
            <person name="Lin K."/>
            <person name="Geurts R."/>
            <person name="Zhang Z."/>
            <person name="Limpens E."/>
            <person name="Saunders D.G."/>
            <person name="Mu D."/>
            <person name="Pang E."/>
            <person name="Cao H."/>
            <person name="Cha H."/>
            <person name="Lin T."/>
            <person name="Zhou Q."/>
            <person name="Shang Y."/>
            <person name="Li Y."/>
            <person name="Ivanov S."/>
            <person name="Sharma T."/>
            <person name="Velzen R.V."/>
            <person name="Ruijter N.D."/>
            <person name="Aanen D.K."/>
            <person name="Win J."/>
            <person name="Kamoun S."/>
            <person name="Bisseling T."/>
            <person name="Huang S."/>
        </authorList>
    </citation>
    <scope>NUCLEOTIDE SEQUENCE [LARGE SCALE GENOMIC DNA]</scope>
    <source>
        <strain evidence="3">DAOM197198w</strain>
    </source>
</reference>
<sequence length="439" mass="50401">MISSNPNRIYDSNLQDKSSHDCIIDKSNPINNISNDIIQINLFDPVVIIRGNVNESVGSLLRGEIILTLNKPMKIGSIELKFIGRTKIVRPNGAFGTIDKYKEEIISQNINLLSHSTSNTTITSTSSSSSTFPIKIFSKPLFSSPSVKERYYTFSSGTHKLSFEIHLPGSLPGSVKSDSGSVKYKLKFKIDYITTLYLKTLSSTREVEIIRMLTDYINYSGIEISRSYDKIIDYQLSIPKKSYTLDDIIPINIKIIPLIKQFRLHSIECFLLQKITYMKDDDHTETIKNSNYNNIIRFNEHYDKIYETNMNFELNKCRDIIIHHSVDTPLIRIKHELRFCLLVSITKSDYGIKSKLYFNIGINLLSRLVRNDDVLLPNYDDVSFYCPCHPEYQRIAELILGNSYNNNNNIDDERSCDGLTCNFCNLSNNNKPPRYSKTI</sequence>
<accession>A0A015JYX4</accession>
<evidence type="ECO:0000313" key="2">
    <source>
        <dbReference type="EMBL" id="EXX60279.1"/>
    </source>
</evidence>
<evidence type="ECO:0000313" key="3">
    <source>
        <dbReference type="Proteomes" id="UP000022910"/>
    </source>
</evidence>
<dbReference type="GO" id="GO:0005829">
    <property type="term" value="C:cytosol"/>
    <property type="evidence" value="ECO:0007669"/>
    <property type="project" value="TreeGrafter"/>
</dbReference>
<dbReference type="InterPro" id="IPR050357">
    <property type="entry name" value="Arrestin_domain-protein"/>
</dbReference>
<dbReference type="Pfam" id="PF02752">
    <property type="entry name" value="Arrestin_C"/>
    <property type="match status" value="1"/>
</dbReference>
<dbReference type="EMBL" id="JEMT01025971">
    <property type="protein sequence ID" value="EXX60279.1"/>
    <property type="molecule type" value="Genomic_DNA"/>
</dbReference>
<dbReference type="GO" id="GO:0005886">
    <property type="term" value="C:plasma membrane"/>
    <property type="evidence" value="ECO:0007669"/>
    <property type="project" value="TreeGrafter"/>
</dbReference>
<feature type="domain" description="Arrestin C-terminal-like" evidence="1">
    <location>
        <begin position="228"/>
        <end position="369"/>
    </location>
</feature>
<evidence type="ECO:0000259" key="1">
    <source>
        <dbReference type="SMART" id="SM01017"/>
    </source>
</evidence>